<dbReference type="InterPro" id="IPR051143">
    <property type="entry name" value="TrkH_K-transport"/>
</dbReference>
<accession>A0A5J9T903</accession>
<dbReference type="Gramene" id="TVU07727">
    <property type="protein sequence ID" value="TVU07727"/>
    <property type="gene ID" value="EJB05_41094"/>
</dbReference>
<evidence type="ECO:0000313" key="1">
    <source>
        <dbReference type="EMBL" id="TVU07727.1"/>
    </source>
</evidence>
<dbReference type="PANTHER" id="PTHR31064">
    <property type="entry name" value="POTASSIUM TRANSPORT PROTEIN DDB_G0292412-RELATED"/>
    <property type="match status" value="1"/>
</dbReference>
<keyword evidence="2" id="KW-1185">Reference proteome</keyword>
<protein>
    <submittedName>
        <fullName evidence="1">Uncharacterized protein</fullName>
    </submittedName>
</protein>
<dbReference type="GO" id="GO:0008324">
    <property type="term" value="F:monoatomic cation transmembrane transporter activity"/>
    <property type="evidence" value="ECO:0007669"/>
    <property type="project" value="TreeGrafter"/>
</dbReference>
<dbReference type="PANTHER" id="PTHR31064:SF11">
    <property type="entry name" value="CATION TRANSPORTER HKT2_3-RELATED"/>
    <property type="match status" value="1"/>
</dbReference>
<feature type="non-terminal residue" evidence="1">
    <location>
        <position position="1"/>
    </location>
</feature>
<comment type="caution">
    <text evidence="1">The sequence shown here is derived from an EMBL/GenBank/DDBJ whole genome shotgun (WGS) entry which is preliminary data.</text>
</comment>
<dbReference type="OrthoDB" id="9999863at2759"/>
<dbReference type="Proteomes" id="UP000324897">
    <property type="component" value="Chromosome 3"/>
</dbReference>
<name>A0A5J9T903_9POAL</name>
<dbReference type="EMBL" id="RWGY01000039">
    <property type="protein sequence ID" value="TVU07727.1"/>
    <property type="molecule type" value="Genomic_DNA"/>
</dbReference>
<organism evidence="1 2">
    <name type="scientific">Eragrostis curvula</name>
    <name type="common">weeping love grass</name>
    <dbReference type="NCBI Taxonomy" id="38414"/>
    <lineage>
        <taxon>Eukaryota</taxon>
        <taxon>Viridiplantae</taxon>
        <taxon>Streptophyta</taxon>
        <taxon>Embryophyta</taxon>
        <taxon>Tracheophyta</taxon>
        <taxon>Spermatophyta</taxon>
        <taxon>Magnoliopsida</taxon>
        <taxon>Liliopsida</taxon>
        <taxon>Poales</taxon>
        <taxon>Poaceae</taxon>
        <taxon>PACMAD clade</taxon>
        <taxon>Chloridoideae</taxon>
        <taxon>Eragrostideae</taxon>
        <taxon>Eragrostidinae</taxon>
        <taxon>Eragrostis</taxon>
    </lineage>
</organism>
<dbReference type="GO" id="GO:0098662">
    <property type="term" value="P:inorganic cation transmembrane transport"/>
    <property type="evidence" value="ECO:0007669"/>
    <property type="project" value="UniProtKB-ARBA"/>
</dbReference>
<evidence type="ECO:0000313" key="2">
    <source>
        <dbReference type="Proteomes" id="UP000324897"/>
    </source>
</evidence>
<proteinExistence type="predicted"/>
<dbReference type="GO" id="GO:0005886">
    <property type="term" value="C:plasma membrane"/>
    <property type="evidence" value="ECO:0007669"/>
    <property type="project" value="TreeGrafter"/>
</dbReference>
<sequence>MLVCVTERRPLSGDPLNFSTFNMIFEERRAVHWLQLLEAATPEEVSVCHDQPYSFSGWWSDQGKLVLVFVMLCGRLKGFYRQRRRA</sequence>
<gene>
    <name evidence="1" type="ORF">EJB05_41094</name>
</gene>
<dbReference type="AlphaFoldDB" id="A0A5J9T903"/>
<reference evidence="1 2" key="1">
    <citation type="journal article" date="2019" name="Sci. Rep.">
        <title>A high-quality genome of Eragrostis curvula grass provides insights into Poaceae evolution and supports new strategies to enhance forage quality.</title>
        <authorList>
            <person name="Carballo J."/>
            <person name="Santos B.A.C.M."/>
            <person name="Zappacosta D."/>
            <person name="Garbus I."/>
            <person name="Selva J.P."/>
            <person name="Gallo C.A."/>
            <person name="Diaz A."/>
            <person name="Albertini E."/>
            <person name="Caccamo M."/>
            <person name="Echenique V."/>
        </authorList>
    </citation>
    <scope>NUCLEOTIDE SEQUENCE [LARGE SCALE GENOMIC DNA]</scope>
    <source>
        <strain evidence="2">cv. Victoria</strain>
        <tissue evidence="1">Leaf</tissue>
    </source>
</reference>